<gene>
    <name evidence="2" type="ORF">HS096_02085</name>
</gene>
<feature type="chain" id="PRO_5037920124" description="EfeO-type cupredoxin-like domain-containing protein" evidence="1">
    <location>
        <begin position="25"/>
        <end position="264"/>
    </location>
</feature>
<reference evidence="2" key="1">
    <citation type="submission" date="2020-05" db="EMBL/GenBank/DDBJ databases">
        <title>High-Quality Genomes of Partial-Nitritation/Anammox System by Hierarchical Clustering Based Hybrid Assembly.</title>
        <authorList>
            <person name="Liu L."/>
            <person name="Wang Y."/>
            <person name="Che Y."/>
            <person name="Chen Y."/>
            <person name="Xia Y."/>
            <person name="Luo R."/>
            <person name="Cheng S.H."/>
            <person name="Zheng C."/>
            <person name="Zhang T."/>
        </authorList>
    </citation>
    <scope>NUCLEOTIDE SEQUENCE</scope>
    <source>
        <strain evidence="2">H1_PAT1</strain>
    </source>
</reference>
<dbReference type="PANTHER" id="PTHR36507">
    <property type="entry name" value="BLL1555 PROTEIN"/>
    <property type="match status" value="1"/>
</dbReference>
<protein>
    <recommendedName>
        <fullName evidence="4">EfeO-type cupredoxin-like domain-containing protein</fullName>
    </recommendedName>
</protein>
<name>A0A928Y4T2_UNCKA</name>
<dbReference type="PANTHER" id="PTHR36507:SF1">
    <property type="entry name" value="BLL1555 PROTEIN"/>
    <property type="match status" value="1"/>
</dbReference>
<keyword evidence="1" id="KW-0732">Signal</keyword>
<dbReference type="SUPFAM" id="SSF49503">
    <property type="entry name" value="Cupredoxins"/>
    <property type="match status" value="1"/>
</dbReference>
<organism evidence="2 3">
    <name type="scientific">candidate division WWE3 bacterium</name>
    <dbReference type="NCBI Taxonomy" id="2053526"/>
    <lineage>
        <taxon>Bacteria</taxon>
        <taxon>Katanobacteria</taxon>
    </lineage>
</organism>
<evidence type="ECO:0000256" key="1">
    <source>
        <dbReference type="SAM" id="SignalP"/>
    </source>
</evidence>
<evidence type="ECO:0000313" key="2">
    <source>
        <dbReference type="EMBL" id="MBE7525160.1"/>
    </source>
</evidence>
<proteinExistence type="predicted"/>
<accession>A0A928Y4T2</accession>
<dbReference type="Gene3D" id="2.60.40.420">
    <property type="entry name" value="Cupredoxins - blue copper proteins"/>
    <property type="match status" value="1"/>
</dbReference>
<dbReference type="Proteomes" id="UP000710385">
    <property type="component" value="Unassembled WGS sequence"/>
</dbReference>
<dbReference type="EMBL" id="JABTTY010000001">
    <property type="protein sequence ID" value="MBE7525160.1"/>
    <property type="molecule type" value="Genomic_DNA"/>
</dbReference>
<sequence length="264" mass="29113">MMKRLLTFIAGIAVFATSVLPTSAATTDVALSPGDLITSNQTQAVYYYAPDGRRYVFPNEKTYFTWYPDFSTVKVIDHGRLSTLPLGRSNVTYRPGVKMVKITTDPRTYVVERGGILRHVTSEELAKTLYGTNWKDKIEDVPDAFFSNYKVGTQIDTASQYSPADVTNTTATITQDKSFDDTIATISIGNISNGFVPKSLTIKKNTRVTWVNRDIADHTVTGTGFNSGNIPADGEFSYTFKNVGSYNYSCSIHPSMTATINVVE</sequence>
<feature type="signal peptide" evidence="1">
    <location>
        <begin position="1"/>
        <end position="24"/>
    </location>
</feature>
<evidence type="ECO:0008006" key="4">
    <source>
        <dbReference type="Google" id="ProtNLM"/>
    </source>
</evidence>
<comment type="caution">
    <text evidence="2">The sequence shown here is derived from an EMBL/GenBank/DDBJ whole genome shotgun (WGS) entry which is preliminary data.</text>
</comment>
<dbReference type="InterPro" id="IPR008972">
    <property type="entry name" value="Cupredoxin"/>
</dbReference>
<dbReference type="AlphaFoldDB" id="A0A928Y4T2"/>
<dbReference type="InterPro" id="IPR052721">
    <property type="entry name" value="ET_Amicyanin"/>
</dbReference>
<evidence type="ECO:0000313" key="3">
    <source>
        <dbReference type="Proteomes" id="UP000710385"/>
    </source>
</evidence>